<dbReference type="Proteomes" id="UP001379235">
    <property type="component" value="Unassembled WGS sequence"/>
</dbReference>
<dbReference type="Pfam" id="PF13460">
    <property type="entry name" value="NAD_binding_10"/>
    <property type="match status" value="1"/>
</dbReference>
<accession>A0ABU8S3M6</accession>
<evidence type="ECO:0000313" key="2">
    <source>
        <dbReference type="EMBL" id="MEJ6008551.1"/>
    </source>
</evidence>
<keyword evidence="3" id="KW-1185">Reference proteome</keyword>
<comment type="caution">
    <text evidence="2">The sequence shown here is derived from an EMBL/GenBank/DDBJ whole genome shotgun (WGS) entry which is preliminary data.</text>
</comment>
<dbReference type="SUPFAM" id="SSF51735">
    <property type="entry name" value="NAD(P)-binding Rossmann-fold domains"/>
    <property type="match status" value="1"/>
</dbReference>
<dbReference type="PANTHER" id="PTHR14097">
    <property type="entry name" value="OXIDOREDUCTASE HTATIP2"/>
    <property type="match status" value="1"/>
</dbReference>
<gene>
    <name evidence="2" type="ORF">WG900_01310</name>
</gene>
<evidence type="ECO:0000259" key="1">
    <source>
        <dbReference type="Pfam" id="PF13460"/>
    </source>
</evidence>
<dbReference type="PANTHER" id="PTHR14097:SF7">
    <property type="entry name" value="OXIDOREDUCTASE HTATIP2"/>
    <property type="match status" value="1"/>
</dbReference>
<organism evidence="2 3">
    <name type="scientific">Novosphingobium aquae</name>
    <dbReference type="NCBI Taxonomy" id="3133435"/>
    <lineage>
        <taxon>Bacteria</taxon>
        <taxon>Pseudomonadati</taxon>
        <taxon>Pseudomonadota</taxon>
        <taxon>Alphaproteobacteria</taxon>
        <taxon>Sphingomonadales</taxon>
        <taxon>Sphingomonadaceae</taxon>
        <taxon>Novosphingobium</taxon>
    </lineage>
</organism>
<dbReference type="Gene3D" id="3.40.50.720">
    <property type="entry name" value="NAD(P)-binding Rossmann-like Domain"/>
    <property type="match status" value="1"/>
</dbReference>
<dbReference type="EMBL" id="JBBHJY010000001">
    <property type="protein sequence ID" value="MEJ6008551.1"/>
    <property type="molecule type" value="Genomic_DNA"/>
</dbReference>
<name>A0ABU8S3M6_9SPHN</name>
<dbReference type="RefSeq" id="WP_339964117.1">
    <property type="nucleotide sequence ID" value="NZ_JBBHJY010000001.1"/>
</dbReference>
<dbReference type="InterPro" id="IPR016040">
    <property type="entry name" value="NAD(P)-bd_dom"/>
</dbReference>
<sequence>MSRPVRICLVGATGLVGTALIEACVGRSDVKLVAVSRNEAELPKGARMEVLLAPTTGWEDAIAAAQPDVLVIALGTTWKQAGKSEAQFRLVDEKLVLDCAKWGLAAGARQLILVSSIGANRHAKQLYLRVKGEVEDALVKIAYGRIDVLRPGLLIGRRKARRPLEWLAQIASPLIDLLLRGKYRQYRSIHVEVMAQAMLALAHQKSRGRFVYEHDEILRAIRRQALEQSVRRAVHSGTPKPGTVE</sequence>
<reference evidence="2 3" key="1">
    <citation type="submission" date="2024-03" db="EMBL/GenBank/DDBJ databases">
        <authorList>
            <person name="Jo J.-H."/>
        </authorList>
    </citation>
    <scope>NUCLEOTIDE SEQUENCE [LARGE SCALE GENOMIC DNA]</scope>
    <source>
        <strain evidence="2 3">AS3R-12</strain>
    </source>
</reference>
<proteinExistence type="predicted"/>
<protein>
    <submittedName>
        <fullName evidence="2">NAD(P)H-binding protein</fullName>
    </submittedName>
</protein>
<feature type="domain" description="NAD(P)-binding" evidence="1">
    <location>
        <begin position="11"/>
        <end position="126"/>
    </location>
</feature>
<dbReference type="InterPro" id="IPR036291">
    <property type="entry name" value="NAD(P)-bd_dom_sf"/>
</dbReference>
<evidence type="ECO:0000313" key="3">
    <source>
        <dbReference type="Proteomes" id="UP001379235"/>
    </source>
</evidence>